<evidence type="ECO:0000313" key="1">
    <source>
        <dbReference type="EMBL" id="MFC6954895.1"/>
    </source>
</evidence>
<dbReference type="EMBL" id="JBHSXN010000004">
    <property type="protein sequence ID" value="MFC6954895.1"/>
    <property type="molecule type" value="Genomic_DNA"/>
</dbReference>
<name>A0ABD5VH91_9EURY</name>
<dbReference type="Proteomes" id="UP001596395">
    <property type="component" value="Unassembled WGS sequence"/>
</dbReference>
<protein>
    <recommendedName>
        <fullName evidence="3">Halobacterial output domain-containing protein</fullName>
    </recommendedName>
</protein>
<evidence type="ECO:0000313" key="2">
    <source>
        <dbReference type="Proteomes" id="UP001596395"/>
    </source>
</evidence>
<dbReference type="AlphaFoldDB" id="A0ABD5VH91"/>
<organism evidence="1 2">
    <name type="scientific">Halorubellus litoreus</name>
    <dbReference type="NCBI Taxonomy" id="755308"/>
    <lineage>
        <taxon>Archaea</taxon>
        <taxon>Methanobacteriati</taxon>
        <taxon>Methanobacteriota</taxon>
        <taxon>Stenosarchaea group</taxon>
        <taxon>Halobacteria</taxon>
        <taxon>Halobacteriales</taxon>
        <taxon>Halorubellaceae</taxon>
        <taxon>Halorubellus</taxon>
    </lineage>
</organism>
<dbReference type="RefSeq" id="WP_336351837.1">
    <property type="nucleotide sequence ID" value="NZ_JAZAQL010000004.1"/>
</dbReference>
<evidence type="ECO:0008006" key="3">
    <source>
        <dbReference type="Google" id="ProtNLM"/>
    </source>
</evidence>
<keyword evidence="2" id="KW-1185">Reference proteome</keyword>
<gene>
    <name evidence="1" type="ORF">ACFQGB_18665</name>
</gene>
<proteinExistence type="predicted"/>
<reference evidence="1 2" key="1">
    <citation type="journal article" date="2019" name="Int. J. Syst. Evol. Microbiol.">
        <title>The Global Catalogue of Microorganisms (GCM) 10K type strain sequencing project: providing services to taxonomists for standard genome sequencing and annotation.</title>
        <authorList>
            <consortium name="The Broad Institute Genomics Platform"/>
            <consortium name="The Broad Institute Genome Sequencing Center for Infectious Disease"/>
            <person name="Wu L."/>
            <person name="Ma J."/>
        </authorList>
    </citation>
    <scope>NUCLEOTIDE SEQUENCE [LARGE SCALE GENOMIC DNA]</scope>
    <source>
        <strain evidence="1 2">GX26</strain>
    </source>
</reference>
<sequence>MSTTTQTPDAASTGTEHDAPLDWSAFTLTASGPATRLAVDDDATWCEQTETTLHVKRTIDDYDDLLAFVDVSRSRQTRYFESSETNRRDDRHDDVVDTLFEEASDDHHLGDHHAEDWTVQIQASLSAWTDLYNSLHKLDDAVDDTHSSRLDRLETFQEHDVPGPTLDIVCAVAATHCGNDYKQTDHLIAYTDATNTSERLTVAE</sequence>
<accession>A0ABD5VH91</accession>
<comment type="caution">
    <text evidence="1">The sequence shown here is derived from an EMBL/GenBank/DDBJ whole genome shotgun (WGS) entry which is preliminary data.</text>
</comment>